<accession>A0AAN9GE60</accession>
<dbReference type="EMBL" id="JBAMIC010000007">
    <property type="protein sequence ID" value="KAK7105693.1"/>
    <property type="molecule type" value="Genomic_DNA"/>
</dbReference>
<keyword evidence="2" id="KW-1185">Reference proteome</keyword>
<organism evidence="1 2">
    <name type="scientific">Littorina saxatilis</name>
    <dbReference type="NCBI Taxonomy" id="31220"/>
    <lineage>
        <taxon>Eukaryota</taxon>
        <taxon>Metazoa</taxon>
        <taxon>Spiralia</taxon>
        <taxon>Lophotrochozoa</taxon>
        <taxon>Mollusca</taxon>
        <taxon>Gastropoda</taxon>
        <taxon>Caenogastropoda</taxon>
        <taxon>Littorinimorpha</taxon>
        <taxon>Littorinoidea</taxon>
        <taxon>Littorinidae</taxon>
        <taxon>Littorina</taxon>
    </lineage>
</organism>
<sequence>MNARLLGGEIAQWVAALASKPVVTIDVGSITTFGEGFISQGQLCANSPQCPNTPVCTPAHDKEPKFTAKVSGIRNMNTCVQEKEEEKVCLFVYLLLNVQPTTQSHIRTRKGGMKGATCQAIPVYKCTNPLLVSQQALVKLN</sequence>
<evidence type="ECO:0000313" key="1">
    <source>
        <dbReference type="EMBL" id="KAK7105693.1"/>
    </source>
</evidence>
<proteinExistence type="predicted"/>
<reference evidence="1 2" key="1">
    <citation type="submission" date="2024-02" db="EMBL/GenBank/DDBJ databases">
        <title>Chromosome-scale genome assembly of the rough periwinkle Littorina saxatilis.</title>
        <authorList>
            <person name="De Jode A."/>
            <person name="Faria R."/>
            <person name="Formenti G."/>
            <person name="Sims Y."/>
            <person name="Smith T.P."/>
            <person name="Tracey A."/>
            <person name="Wood J.M.D."/>
            <person name="Zagrodzka Z.B."/>
            <person name="Johannesson K."/>
            <person name="Butlin R.K."/>
            <person name="Leder E.H."/>
        </authorList>
    </citation>
    <scope>NUCLEOTIDE SEQUENCE [LARGE SCALE GENOMIC DNA]</scope>
    <source>
        <strain evidence="1">Snail1</strain>
        <tissue evidence="1">Muscle</tissue>
    </source>
</reference>
<dbReference type="AlphaFoldDB" id="A0AAN9GE60"/>
<protein>
    <submittedName>
        <fullName evidence="1">Uncharacterized protein</fullName>
    </submittedName>
</protein>
<name>A0AAN9GE60_9CAEN</name>
<gene>
    <name evidence="1" type="ORF">V1264_017038</name>
</gene>
<comment type="caution">
    <text evidence="1">The sequence shown here is derived from an EMBL/GenBank/DDBJ whole genome shotgun (WGS) entry which is preliminary data.</text>
</comment>
<evidence type="ECO:0000313" key="2">
    <source>
        <dbReference type="Proteomes" id="UP001374579"/>
    </source>
</evidence>
<dbReference type="Proteomes" id="UP001374579">
    <property type="component" value="Unassembled WGS sequence"/>
</dbReference>